<dbReference type="PANTHER" id="PTHR31109">
    <property type="entry name" value="PROTEIN FAM207A"/>
    <property type="match status" value="1"/>
</dbReference>
<comment type="subcellular location">
    <subcellularLocation>
        <location evidence="1">Nucleus</location>
        <location evidence="1">Nucleolus</location>
    </subcellularLocation>
</comment>
<organism evidence="4 5">
    <name type="scientific">Cricetulus griseus</name>
    <name type="common">Chinese hamster</name>
    <name type="synonym">Cricetulus barabensis griseus</name>
    <dbReference type="NCBI Taxonomy" id="10029"/>
    <lineage>
        <taxon>Eukaryota</taxon>
        <taxon>Metazoa</taxon>
        <taxon>Chordata</taxon>
        <taxon>Craniata</taxon>
        <taxon>Vertebrata</taxon>
        <taxon>Euteleostomi</taxon>
        <taxon>Mammalia</taxon>
        <taxon>Eutheria</taxon>
        <taxon>Euarchontoglires</taxon>
        <taxon>Glires</taxon>
        <taxon>Rodentia</taxon>
        <taxon>Myomorpha</taxon>
        <taxon>Muroidea</taxon>
        <taxon>Cricetidae</taxon>
        <taxon>Cricetinae</taxon>
        <taxon>Cricetulus</taxon>
    </lineage>
</organism>
<dbReference type="GO" id="GO:0030688">
    <property type="term" value="C:preribosome, small subunit precursor"/>
    <property type="evidence" value="ECO:0007669"/>
    <property type="project" value="InterPro"/>
</dbReference>
<accession>G3H8Z4</accession>
<dbReference type="eggNOG" id="ENOG502S25R">
    <property type="taxonomic scope" value="Eukaryota"/>
</dbReference>
<name>G3H8Z4_CRIGR</name>
<evidence type="ECO:0000256" key="2">
    <source>
        <dbReference type="ARBA" id="ARBA00011022"/>
    </source>
</evidence>
<dbReference type="Pfam" id="PF15341">
    <property type="entry name" value="SLX9"/>
    <property type="match status" value="1"/>
</dbReference>
<dbReference type="GO" id="GO:0005730">
    <property type="term" value="C:nucleolus"/>
    <property type="evidence" value="ECO:0007669"/>
    <property type="project" value="UniProtKB-SubCell"/>
</dbReference>
<dbReference type="AlphaFoldDB" id="G3H8Z4"/>
<dbReference type="Proteomes" id="UP000001075">
    <property type="component" value="Unassembled WGS sequence"/>
</dbReference>
<sequence length="50" mass="5653">MSSAQRQQLLEEERTRFRELLASPSYRASPLLAIGRQLAHQMQLEGGGQL</sequence>
<dbReference type="GO" id="GO:0030686">
    <property type="term" value="C:90S preribosome"/>
    <property type="evidence" value="ECO:0007669"/>
    <property type="project" value="InterPro"/>
</dbReference>
<dbReference type="InterPro" id="IPR028160">
    <property type="entry name" value="Slx9-like"/>
</dbReference>
<dbReference type="InParanoid" id="G3H8Z4"/>
<protein>
    <submittedName>
        <fullName evidence="4">Uncharacterized protein C21orf70-like</fullName>
    </submittedName>
</protein>
<dbReference type="EMBL" id="JH000220">
    <property type="protein sequence ID" value="EGV98045.1"/>
    <property type="molecule type" value="Genomic_DNA"/>
</dbReference>
<comment type="similarity">
    <text evidence="2">Belongs to the SLX9 family.</text>
</comment>
<proteinExistence type="inferred from homology"/>
<keyword evidence="3" id="KW-0539">Nucleus</keyword>
<evidence type="ECO:0000313" key="4">
    <source>
        <dbReference type="EMBL" id="EGV98045.1"/>
    </source>
</evidence>
<dbReference type="PANTHER" id="PTHR31109:SF2">
    <property type="entry name" value="RIBOSOME BIOGENESIS PROTEIN SLX9 HOMOLOG"/>
    <property type="match status" value="1"/>
</dbReference>
<dbReference type="STRING" id="10029.G3H8Z4"/>
<evidence type="ECO:0000256" key="1">
    <source>
        <dbReference type="ARBA" id="ARBA00004604"/>
    </source>
</evidence>
<gene>
    <name evidence="4" type="ORF">I79_006843</name>
</gene>
<evidence type="ECO:0000313" key="5">
    <source>
        <dbReference type="Proteomes" id="UP000001075"/>
    </source>
</evidence>
<reference evidence="5" key="1">
    <citation type="journal article" date="2011" name="Nat. Biotechnol.">
        <title>The genomic sequence of the Chinese hamster ovary (CHO)-K1 cell line.</title>
        <authorList>
            <person name="Xu X."/>
            <person name="Nagarajan H."/>
            <person name="Lewis N.E."/>
            <person name="Pan S."/>
            <person name="Cai Z."/>
            <person name="Liu X."/>
            <person name="Chen W."/>
            <person name="Xie M."/>
            <person name="Wang W."/>
            <person name="Hammond S."/>
            <person name="Andersen M.R."/>
            <person name="Neff N."/>
            <person name="Passarelli B."/>
            <person name="Koh W."/>
            <person name="Fan H.C."/>
            <person name="Wang J."/>
            <person name="Gui Y."/>
            <person name="Lee K.H."/>
            <person name="Betenbaugh M.J."/>
            <person name="Quake S.R."/>
            <person name="Famili I."/>
            <person name="Palsson B.O."/>
            <person name="Wang J."/>
        </authorList>
    </citation>
    <scope>NUCLEOTIDE SEQUENCE [LARGE SCALE GENOMIC DNA]</scope>
    <source>
        <strain evidence="5">CHO K1 cell line</strain>
    </source>
</reference>
<dbReference type="GO" id="GO:0000462">
    <property type="term" value="P:maturation of SSU-rRNA from tricistronic rRNA transcript (SSU-rRNA, 5.8S rRNA, LSU-rRNA)"/>
    <property type="evidence" value="ECO:0007669"/>
    <property type="project" value="InterPro"/>
</dbReference>
<dbReference type="PaxDb" id="10029-XP_007615678.1"/>
<evidence type="ECO:0000256" key="3">
    <source>
        <dbReference type="ARBA" id="ARBA00023242"/>
    </source>
</evidence>